<evidence type="ECO:0000313" key="3">
    <source>
        <dbReference type="EMBL" id="KAF6148009.1"/>
    </source>
</evidence>
<dbReference type="InterPro" id="IPR036196">
    <property type="entry name" value="Ptyr_pPase_sf"/>
</dbReference>
<evidence type="ECO:0000313" key="4">
    <source>
        <dbReference type="Proteomes" id="UP000541444"/>
    </source>
</evidence>
<feature type="compositionally biased region" description="Polar residues" evidence="1">
    <location>
        <begin position="19"/>
        <end position="31"/>
    </location>
</feature>
<feature type="region of interest" description="Disordered" evidence="1">
    <location>
        <begin position="1"/>
        <end position="67"/>
    </location>
</feature>
<dbReference type="PANTHER" id="PTHR47439">
    <property type="entry name" value="LOW MOLECULAR WEIGHT PHOSPHOTYROSINE PROTEIN PHOSPHATASE-RELATED"/>
    <property type="match status" value="1"/>
</dbReference>
<gene>
    <name evidence="3" type="ORF">GIB67_024184</name>
</gene>
<dbReference type="PROSITE" id="PS50007">
    <property type="entry name" value="PIPLC_X_DOMAIN"/>
    <property type="match status" value="1"/>
</dbReference>
<feature type="compositionally biased region" description="Pro residues" evidence="1">
    <location>
        <begin position="32"/>
        <end position="41"/>
    </location>
</feature>
<keyword evidence="4" id="KW-1185">Reference proteome</keyword>
<evidence type="ECO:0000259" key="2">
    <source>
        <dbReference type="Pfam" id="PF01451"/>
    </source>
</evidence>
<evidence type="ECO:0000256" key="1">
    <source>
        <dbReference type="SAM" id="MobiDB-lite"/>
    </source>
</evidence>
<dbReference type="InterPro" id="IPR023485">
    <property type="entry name" value="Ptyr_pPase"/>
</dbReference>
<dbReference type="Gene3D" id="3.40.50.2300">
    <property type="match status" value="1"/>
</dbReference>
<protein>
    <recommendedName>
        <fullName evidence="2">Phosphotyrosine protein phosphatase I domain-containing protein</fullName>
    </recommendedName>
</protein>
<sequence>MGIVEDNHLPKTAPPIHPSQMTPTQAGITTSVPPPVQPPLPGVFQGYLPYSAGTQPPPGNGFRHGSGEKYMDVDDDGVRSERETTSGGQYAPHFERQQLFKGQGRDRGLNPLRRSERQLQRHGRGTDIEALTRALTEQTHDLHLKVLEFEGKSDVDAFIDWLDIVVKIFTYKCYGDPKQVMIVESRLSGYALTWWNNVQQSRRSHGYPSHGYPMITEWSKMRHDIMSAFERWSFKESFPVDAHKKVRLMCSYCKKHEETEVPDPYNGGPQGFEKISNNEITATPKLLQLKRLHDSDSGWI</sequence>
<dbReference type="InterPro" id="IPR052995">
    <property type="entry name" value="LMW-PTP"/>
</dbReference>
<dbReference type="OrthoDB" id="3388at2759"/>
<name>A0A7J7LZH2_9MAGN</name>
<comment type="caution">
    <text evidence="3">The sequence shown here is derived from an EMBL/GenBank/DDBJ whole genome shotgun (WGS) entry which is preliminary data.</text>
</comment>
<dbReference type="SUPFAM" id="SSF52788">
    <property type="entry name" value="Phosphotyrosine protein phosphatases I"/>
    <property type="match status" value="1"/>
</dbReference>
<dbReference type="Proteomes" id="UP000541444">
    <property type="component" value="Unassembled WGS sequence"/>
</dbReference>
<dbReference type="PANTHER" id="PTHR47439:SF1">
    <property type="entry name" value="ACID PHOSPHATASE"/>
    <property type="match status" value="1"/>
</dbReference>
<proteinExistence type="predicted"/>
<dbReference type="AlphaFoldDB" id="A0A7J7LZH2"/>
<feature type="domain" description="Phosphotyrosine protein phosphatase I" evidence="2">
    <location>
        <begin position="202"/>
        <end position="278"/>
    </location>
</feature>
<accession>A0A7J7LZH2</accession>
<dbReference type="EMBL" id="JACGCM010001859">
    <property type="protein sequence ID" value="KAF6148009.1"/>
    <property type="molecule type" value="Genomic_DNA"/>
</dbReference>
<reference evidence="3 4" key="1">
    <citation type="journal article" date="2020" name="IScience">
        <title>Genome Sequencing of the Endangered Kingdonia uniflora (Circaeasteraceae, Ranunculales) Reveals Potential Mechanisms of Evolutionary Specialization.</title>
        <authorList>
            <person name="Sun Y."/>
            <person name="Deng T."/>
            <person name="Zhang A."/>
            <person name="Moore M.J."/>
            <person name="Landis J.B."/>
            <person name="Lin N."/>
            <person name="Zhang H."/>
            <person name="Zhang X."/>
            <person name="Huang J."/>
            <person name="Zhang X."/>
            <person name="Sun H."/>
            <person name="Wang H."/>
        </authorList>
    </citation>
    <scope>NUCLEOTIDE SEQUENCE [LARGE SCALE GENOMIC DNA]</scope>
    <source>
        <strain evidence="3">TB1705</strain>
        <tissue evidence="3">Leaf</tissue>
    </source>
</reference>
<organism evidence="3 4">
    <name type="scientific">Kingdonia uniflora</name>
    <dbReference type="NCBI Taxonomy" id="39325"/>
    <lineage>
        <taxon>Eukaryota</taxon>
        <taxon>Viridiplantae</taxon>
        <taxon>Streptophyta</taxon>
        <taxon>Embryophyta</taxon>
        <taxon>Tracheophyta</taxon>
        <taxon>Spermatophyta</taxon>
        <taxon>Magnoliopsida</taxon>
        <taxon>Ranunculales</taxon>
        <taxon>Circaeasteraceae</taxon>
        <taxon>Kingdonia</taxon>
    </lineage>
</organism>
<dbReference type="Pfam" id="PF01451">
    <property type="entry name" value="LMWPc"/>
    <property type="match status" value="1"/>
</dbReference>